<feature type="domain" description="CinA C-terminal" evidence="1">
    <location>
        <begin position="11"/>
        <end position="162"/>
    </location>
</feature>
<dbReference type="RefSeq" id="WP_090754517.1">
    <property type="nucleotide sequence ID" value="NZ_FNGE01000006.1"/>
</dbReference>
<dbReference type="SUPFAM" id="SSF142433">
    <property type="entry name" value="CinA-like"/>
    <property type="match status" value="1"/>
</dbReference>
<organism evidence="2 3">
    <name type="scientific">Paracoccus chinensis</name>
    <dbReference type="NCBI Taxonomy" id="525640"/>
    <lineage>
        <taxon>Bacteria</taxon>
        <taxon>Pseudomonadati</taxon>
        <taxon>Pseudomonadota</taxon>
        <taxon>Alphaproteobacteria</taxon>
        <taxon>Rhodobacterales</taxon>
        <taxon>Paracoccaceae</taxon>
        <taxon>Paracoccus</taxon>
    </lineage>
</organism>
<dbReference type="Proteomes" id="UP000199555">
    <property type="component" value="Unassembled WGS sequence"/>
</dbReference>
<dbReference type="OrthoDB" id="9801454at2"/>
<evidence type="ECO:0000313" key="3">
    <source>
        <dbReference type="Proteomes" id="UP000199555"/>
    </source>
</evidence>
<dbReference type="EMBL" id="FNGE01000006">
    <property type="protein sequence ID" value="SDL07669.1"/>
    <property type="molecule type" value="Genomic_DNA"/>
</dbReference>
<evidence type="ECO:0000259" key="1">
    <source>
        <dbReference type="Pfam" id="PF02464"/>
    </source>
</evidence>
<dbReference type="NCBIfam" id="TIGR00199">
    <property type="entry name" value="PncC_domain"/>
    <property type="match status" value="1"/>
</dbReference>
<dbReference type="AlphaFoldDB" id="A0A1G9H475"/>
<reference evidence="3" key="1">
    <citation type="submission" date="2016-10" db="EMBL/GenBank/DDBJ databases">
        <authorList>
            <person name="Varghese N."/>
            <person name="Submissions S."/>
        </authorList>
    </citation>
    <scope>NUCLEOTIDE SEQUENCE [LARGE SCALE GENOMIC DNA]</scope>
    <source>
        <strain evidence="3">CGMCC 1.7655</strain>
    </source>
</reference>
<accession>A0A1G9H475</accession>
<keyword evidence="3" id="KW-1185">Reference proteome</keyword>
<proteinExistence type="predicted"/>
<gene>
    <name evidence="2" type="ORF">SAMN04487971_10619</name>
</gene>
<sequence length="164" mass="16680">MDDKPAEDLKALAERALKAATDKGVMLATAESCTGGMISAALSDIPGCSGALDRGFITYSNHAKTEMLGVAPETIEAHGAVSPEVAAEMATGARDRAKAGLAVAVTGVAGPGGTENKPEGRVCFGIADEHGTRTETVDFGPLGRDGVRRATTAHALKMMIEALG</sequence>
<dbReference type="STRING" id="525640.SAMN04487971_10619"/>
<protein>
    <submittedName>
        <fullName evidence="2">Nicotinamide-nucleotide amidase</fullName>
    </submittedName>
</protein>
<evidence type="ECO:0000313" key="2">
    <source>
        <dbReference type="EMBL" id="SDL07669.1"/>
    </source>
</evidence>
<dbReference type="Gene3D" id="3.90.950.20">
    <property type="entry name" value="CinA-like"/>
    <property type="match status" value="1"/>
</dbReference>
<dbReference type="InterPro" id="IPR008136">
    <property type="entry name" value="CinA_C"/>
</dbReference>
<dbReference type="InterPro" id="IPR036653">
    <property type="entry name" value="CinA-like_C"/>
</dbReference>
<name>A0A1G9H475_9RHOB</name>
<dbReference type="Pfam" id="PF02464">
    <property type="entry name" value="CinA"/>
    <property type="match status" value="1"/>
</dbReference>